<reference evidence="2" key="3">
    <citation type="submission" date="2022-04" db="EMBL/GenBank/DDBJ databases">
        <authorList>
            <person name="Liu G."/>
        </authorList>
    </citation>
    <scope>NUCLEOTIDE SEQUENCE</scope>
    <source>
        <strain evidence="2">RG22</strain>
    </source>
</reference>
<dbReference type="InterPro" id="IPR017853">
    <property type="entry name" value="GH"/>
</dbReference>
<reference evidence="3" key="1">
    <citation type="submission" date="2020-06" db="EMBL/GenBank/DDBJ databases">
        <title>Draft genomic sequecing of Geomonas sp. Red736.</title>
        <authorList>
            <person name="Itoh H."/>
            <person name="Xu Z.X."/>
            <person name="Ushijima N."/>
            <person name="Masuda Y."/>
            <person name="Shiratori Y."/>
            <person name="Senoo K."/>
        </authorList>
    </citation>
    <scope>NUCLEOTIDE SEQUENCE [LARGE SCALE GENOMIC DNA]</scope>
    <source>
        <strain evidence="3">Red736</strain>
    </source>
</reference>
<proteinExistence type="predicted"/>
<evidence type="ECO:0000313" key="3">
    <source>
        <dbReference type="Proteomes" id="UP000568888"/>
    </source>
</evidence>
<protein>
    <submittedName>
        <fullName evidence="2">Alpha-amylase family glycosyl hydrolase</fullName>
    </submittedName>
</protein>
<name>A0A6V8MSL0_9BACT</name>
<dbReference type="SUPFAM" id="SSF51445">
    <property type="entry name" value="(Trans)glycosidases"/>
    <property type="match status" value="1"/>
</dbReference>
<dbReference type="GO" id="GO:0009313">
    <property type="term" value="P:oligosaccharide catabolic process"/>
    <property type="evidence" value="ECO:0007669"/>
    <property type="project" value="TreeGrafter"/>
</dbReference>
<organism evidence="1 3">
    <name type="scientific">Geomonas paludis</name>
    <dbReference type="NCBI Taxonomy" id="2740185"/>
    <lineage>
        <taxon>Bacteria</taxon>
        <taxon>Pseudomonadati</taxon>
        <taxon>Thermodesulfobacteriota</taxon>
        <taxon>Desulfuromonadia</taxon>
        <taxon>Geobacterales</taxon>
        <taxon>Geobacteraceae</taxon>
        <taxon>Geomonas</taxon>
    </lineage>
</organism>
<sequence>MAYSPWIGNLKVNGRWGNYGTVKLLLDETTGGATAPQLQVTVEIAAQGTAPEQFEVEIFSNLNRRDFVKTHEPLADSGGPTSYWMPYRMSFQGDSFDNLVFGLTLPVEKCGAYRITARYRATGSDTWWWHNDFPPWPDLPLQRDCAVVVSPRKAADACLYEANALTVEALAGGSYENRSTLDDFLSTHDFDGFNPFQLTYVTKELGFNTLWLMPVFPNTQWRWDRQKWDWAANDNPGSPYSSRDYWSINRWLADNAAPARALELFQILFREAGAVDLDVFVDLAFNHAGRDVIYGSGAVDLGFCTMQEQEEWVRQHRPSWCTRGTAFVDGHSVPYYREAAHSDFECAVWAPTDRLNEHIWDDANVDWFFGDYSALGPKPGRATDYWGNPVAHWDPTGNAEDERDLFYTDLGSASDTEQLWQYFGYILPYWIEKSGGKLAGIRADFAQGLPNQLWEYIVNRTRKARWDFIFLAEVLDPDVIQYRLNRVFDVLTTKDHHLYRMNAVRMTDLFHSLEAESALFGGEALVMHNGSSHDEVDNDDKWAMMARYAVTASMYGCPMVFMGQPLGLADKLPFRDSWANMYRAWSEHIPEREAVGRMYLRINRARAATPELREPNRYFLSLVGGGFHEEIFSVARWRGESGERDAVTLVFVNLNVTAGNAGVFRLPGQIRLSGQYQARNLVADDAQRDLWPAPREARDIYDSGIYVVFTMANEVQYLKLVPV</sequence>
<accession>A0A6V8MSL0</accession>
<keyword evidence="2" id="KW-0378">Hydrolase</keyword>
<dbReference type="GO" id="GO:0004556">
    <property type="term" value="F:alpha-amylase activity"/>
    <property type="evidence" value="ECO:0007669"/>
    <property type="project" value="TreeGrafter"/>
</dbReference>
<dbReference type="Proteomes" id="UP000568888">
    <property type="component" value="Unassembled WGS sequence"/>
</dbReference>
<dbReference type="Gene3D" id="3.20.20.80">
    <property type="entry name" value="Glycosidases"/>
    <property type="match status" value="2"/>
</dbReference>
<dbReference type="Proteomes" id="UP000831485">
    <property type="component" value="Chromosome"/>
</dbReference>
<dbReference type="PANTHER" id="PTHR10357">
    <property type="entry name" value="ALPHA-AMYLASE FAMILY MEMBER"/>
    <property type="match status" value="1"/>
</dbReference>
<dbReference type="AlphaFoldDB" id="A0A6V8MSL0"/>
<reference evidence="1" key="2">
    <citation type="journal article" date="2021" name="Int. J. Syst. Evol. Microbiol.">
        <title>Geomonas silvestris sp. nov., Geomonas paludis sp. nov. and Geomonas limicola sp. nov., isolated from terrestrial environments, and emended description of the genus Geomonas.</title>
        <authorList>
            <person name="Itoh H."/>
            <person name="Xu Z."/>
            <person name="Masuda Y."/>
            <person name="Ushijima N."/>
            <person name="Hayakawa C."/>
            <person name="Shiratori Y."/>
            <person name="Senoo K."/>
        </authorList>
    </citation>
    <scope>NUCLEOTIDE SEQUENCE</scope>
    <source>
        <strain evidence="1">Red736</strain>
    </source>
</reference>
<dbReference type="EMBL" id="CP096574">
    <property type="protein sequence ID" value="UPU35683.1"/>
    <property type="molecule type" value="Genomic_DNA"/>
</dbReference>
<dbReference type="RefSeq" id="WP_183345050.1">
    <property type="nucleotide sequence ID" value="NZ_BLXY01000001.1"/>
</dbReference>
<evidence type="ECO:0000313" key="1">
    <source>
        <dbReference type="EMBL" id="GFO62737.1"/>
    </source>
</evidence>
<dbReference type="PANTHER" id="PTHR10357:SF179">
    <property type="entry name" value="NEUTRAL AND BASIC AMINO ACID TRANSPORT PROTEIN RBAT"/>
    <property type="match status" value="1"/>
</dbReference>
<evidence type="ECO:0000313" key="2">
    <source>
        <dbReference type="EMBL" id="UPU35683.1"/>
    </source>
</evidence>
<keyword evidence="4" id="KW-1185">Reference proteome</keyword>
<gene>
    <name evidence="1" type="ORF">GMPD_06560</name>
    <name evidence="2" type="ORF">M1B72_19935</name>
</gene>
<dbReference type="EMBL" id="BLXY01000001">
    <property type="protein sequence ID" value="GFO62737.1"/>
    <property type="molecule type" value="Genomic_DNA"/>
</dbReference>
<evidence type="ECO:0000313" key="4">
    <source>
        <dbReference type="Proteomes" id="UP000831485"/>
    </source>
</evidence>